<comment type="caution">
    <text evidence="1">The sequence shown here is derived from an EMBL/GenBank/DDBJ whole genome shotgun (WGS) entry which is preliminary data.</text>
</comment>
<keyword evidence="2" id="KW-1185">Reference proteome</keyword>
<evidence type="ECO:0000313" key="1">
    <source>
        <dbReference type="EMBL" id="CAD8095574.1"/>
    </source>
</evidence>
<protein>
    <recommendedName>
        <fullName evidence="3">CRAL-TRIO domain-containing protein</fullName>
    </recommendedName>
</protein>
<evidence type="ECO:0000313" key="2">
    <source>
        <dbReference type="Proteomes" id="UP000692954"/>
    </source>
</evidence>
<organism evidence="1 2">
    <name type="scientific">Paramecium sonneborni</name>
    <dbReference type="NCBI Taxonomy" id="65129"/>
    <lineage>
        <taxon>Eukaryota</taxon>
        <taxon>Sar</taxon>
        <taxon>Alveolata</taxon>
        <taxon>Ciliophora</taxon>
        <taxon>Intramacronucleata</taxon>
        <taxon>Oligohymenophorea</taxon>
        <taxon>Peniculida</taxon>
        <taxon>Parameciidae</taxon>
        <taxon>Paramecium</taxon>
    </lineage>
</organism>
<reference evidence="1" key="1">
    <citation type="submission" date="2021-01" db="EMBL/GenBank/DDBJ databases">
        <authorList>
            <consortium name="Genoscope - CEA"/>
            <person name="William W."/>
        </authorList>
    </citation>
    <scope>NUCLEOTIDE SEQUENCE</scope>
</reference>
<dbReference type="Proteomes" id="UP000692954">
    <property type="component" value="Unassembled WGS sequence"/>
</dbReference>
<name>A0A8S1P2C5_9CILI</name>
<evidence type="ECO:0008006" key="3">
    <source>
        <dbReference type="Google" id="ProtNLM"/>
    </source>
</evidence>
<accession>A0A8S1P2C5</accession>
<dbReference type="EMBL" id="CAJJDN010000064">
    <property type="protein sequence ID" value="CAD8095574.1"/>
    <property type="molecule type" value="Genomic_DNA"/>
</dbReference>
<dbReference type="OrthoDB" id="297969at2759"/>
<proteinExistence type="predicted"/>
<sequence length="283" mass="33213">MGNLENGCLSRSQQITNIHNKERPSQLKRQYVSEKIRNSFLYPIPLKETQMFAKKIGIQNYNPYSKSITKQIIEVSNLNQNLELSLCRFLLVSLQSNLNQINEILISNQQFRQSIRPIENELLREAIKIVGVDFQMGLVLSIKLDKINIEYVQQYLLFFFEYLFYEIAKNNKLNNHIIVIYDLQQEAVNQIFLNFLINLTYKHYFLNIRKVILVNLNIEKISSEVIGMLNSSQYSYLLLPLADIVYLARHVKKSELQNEYGGVFVRQRNPIPLTISEAIKYKL</sequence>
<dbReference type="AlphaFoldDB" id="A0A8S1P2C5"/>
<gene>
    <name evidence="1" type="ORF">PSON_ATCC_30995.1.T0640261</name>
</gene>